<sequence>MSAAVGLPGDAGSVRAAWVEGAVIVNGRALPGLPDLTRGSAAHGSADAWPRALAVVPADAVLGTADLVAMAGSWQREIGGLRFTPRFAAAPGSVFVVARRDPASGVWAECARVAVPGGPPPRLTTVVSIDPGGGEVPANLLRFAVTFSHEMPEGSSAGQLRLLDANGTEIAGALYDLPPELWDRSRRRLTALLEPGRIKRGLQPNAVVGAPLVEGATVTFSVGSGLLDARGALLSTGASRSFRVAAPVRSRVDPARWELRWAACGASRGCVLGGDALVVRFERPLDRALALSCIRLRDGRGHPVPGMVSVSSDGSEWAFAPAAITASASRADWRLHIATRLEDLAGNSVRRVFDRDLRLREDDGIDAAEVVRALPA</sequence>
<proteinExistence type="predicted"/>
<dbReference type="RefSeq" id="WP_136642086.1">
    <property type="nucleotide sequence ID" value="NZ_QYRT01000015.1"/>
</dbReference>
<evidence type="ECO:0000313" key="1">
    <source>
        <dbReference type="EMBL" id="TIH36619.1"/>
    </source>
</evidence>
<dbReference type="EMBL" id="QYRT01000015">
    <property type="protein sequence ID" value="TIH36619.1"/>
    <property type="molecule type" value="Genomic_DNA"/>
</dbReference>
<organism evidence="1 2">
    <name type="scientific">Subtercola vilae</name>
    <dbReference type="NCBI Taxonomy" id="2056433"/>
    <lineage>
        <taxon>Bacteria</taxon>
        <taxon>Bacillati</taxon>
        <taxon>Actinomycetota</taxon>
        <taxon>Actinomycetes</taxon>
        <taxon>Micrococcales</taxon>
        <taxon>Microbacteriaceae</taxon>
        <taxon>Subtercola</taxon>
    </lineage>
</organism>
<dbReference type="OrthoDB" id="246488at2"/>
<dbReference type="AlphaFoldDB" id="A0A4T2BYY9"/>
<keyword evidence="2" id="KW-1185">Reference proteome</keyword>
<evidence type="ECO:0000313" key="2">
    <source>
        <dbReference type="Proteomes" id="UP000306192"/>
    </source>
</evidence>
<dbReference type="Proteomes" id="UP000306192">
    <property type="component" value="Unassembled WGS sequence"/>
</dbReference>
<reference evidence="1 2" key="1">
    <citation type="journal article" date="2019" name="Microorganisms">
        <title>Systematic Affiliation and Genome Analysis of Subtercola vilae DB165(T) with Particular Emphasis on Cold Adaptation of an Isolate from a High-Altitude Cold Volcano Lake.</title>
        <authorList>
            <person name="Villalobos A.S."/>
            <person name="Wiese J."/>
            <person name="Imhoff J.F."/>
            <person name="Dorador C."/>
            <person name="Keller A."/>
            <person name="Hentschel U."/>
        </authorList>
    </citation>
    <scope>NUCLEOTIDE SEQUENCE [LARGE SCALE GENOMIC DNA]</scope>
    <source>
        <strain evidence="1 2">DB165</strain>
    </source>
</reference>
<gene>
    <name evidence="1" type="ORF">D4765_09625</name>
</gene>
<name>A0A4T2BYY9_9MICO</name>
<evidence type="ECO:0008006" key="3">
    <source>
        <dbReference type="Google" id="ProtNLM"/>
    </source>
</evidence>
<comment type="caution">
    <text evidence="1">The sequence shown here is derived from an EMBL/GenBank/DDBJ whole genome shotgun (WGS) entry which is preliminary data.</text>
</comment>
<accession>A0A4T2BYY9</accession>
<protein>
    <recommendedName>
        <fullName evidence="3">SbsA Ig-like domain-containing protein</fullName>
    </recommendedName>
</protein>